<geneLocation type="mitochondrion" evidence="2"/>
<proteinExistence type="predicted"/>
<reference evidence="4" key="1">
    <citation type="journal article" date="2016" name="Proc. Natl. Acad. Sci. U.S.A.">
        <title>Chromosome-level assembly of Arabidopsis thaliana Ler reveals the extent of translocation and inversion polymorphisms.</title>
        <authorList>
            <person name="Zapata L."/>
            <person name="Ding J."/>
            <person name="Willing E.M."/>
            <person name="Hartwig B."/>
            <person name="Bezdan D."/>
            <person name="Jiao W.B."/>
            <person name="Patel V."/>
            <person name="Velikkakam James G."/>
            <person name="Koornneef M."/>
            <person name="Ossowski S."/>
            <person name="Schneeberger K."/>
        </authorList>
    </citation>
    <scope>NUCLEOTIDE SEQUENCE [LARGE SCALE GENOMIC DNA]</scope>
    <source>
        <strain evidence="4">cv. Landsberg erecta</strain>
    </source>
</reference>
<reference evidence="2" key="2">
    <citation type="submission" date="2016-03" db="EMBL/GenBank/DDBJ databases">
        <title>Full-length assembly of Arabidopsis thaliana Ler reveals the complement of translocations and inversions.</title>
        <authorList>
            <person name="Zapata L."/>
            <person name="Schneeberger K."/>
            <person name="Ossowski S."/>
        </authorList>
    </citation>
    <scope>NUCLEOTIDE SEQUENCE [LARGE SCALE GENOMIC DNA]</scope>
    <source>
        <tissue evidence="2">Leaf</tissue>
    </source>
</reference>
<evidence type="ECO:0000313" key="2">
    <source>
        <dbReference type="EMBL" id="OAO89143.1"/>
    </source>
</evidence>
<gene>
    <name evidence="3" type="ORF">AN1_LOCUS27140</name>
    <name evidence="2" type="ORF">AXX17_ATUG03640</name>
    <name evidence="1" type="ORF">C24_LOCUS26981</name>
</gene>
<protein>
    <submittedName>
        <fullName evidence="2">Uncharacterized protein</fullName>
    </submittedName>
</protein>
<name>A0A178U5L9_ARATH</name>
<accession>A0A5S9YI38</accession>
<dbReference type="ExpressionAtlas" id="A0A178U5L9">
    <property type="expression patterns" value="baseline"/>
</dbReference>
<dbReference type="AlphaFoldDB" id="A0A178U5L9"/>
<dbReference type="Proteomes" id="UP000078284">
    <property type="component" value="Unassembled WGS sequence"/>
</dbReference>
<dbReference type="EMBL" id="CACRSJ010000111">
    <property type="protein sequence ID" value="VYS71766.1"/>
    <property type="molecule type" value="Genomic_DNA"/>
</dbReference>
<accession>A0A178U5L9</accession>
<dbReference type="OrthoDB" id="1114360at2759"/>
<evidence type="ECO:0000313" key="4">
    <source>
        <dbReference type="Proteomes" id="UP000078284"/>
    </source>
</evidence>
<reference evidence="3 5" key="3">
    <citation type="submission" date="2019-11" db="EMBL/GenBank/DDBJ databases">
        <authorList>
            <person name="Jiao W.-B."/>
            <person name="Schneeberger K."/>
        </authorList>
    </citation>
    <scope>NUCLEOTIDE SEQUENCE [LARGE SCALE GENOMIC DNA]</scope>
    <source>
        <strain evidence="5">cv. An-1</strain>
        <strain evidence="6">cv. C24</strain>
    </source>
</reference>
<dbReference type="Proteomes" id="UP000434276">
    <property type="component" value="Unassembled WGS sequence"/>
</dbReference>
<dbReference type="Proteomes" id="UP000426265">
    <property type="component" value="Unassembled WGS sequence"/>
</dbReference>
<sequence>MPTILSSKPAFNSLFSYHLIGLISNKLVTLAPDYTGTKKTTWGARLHLQELRVQTKHRQIEPDIKNLPLQPIRYGSFRPVFHWIEKPCMLIGLCGLHSEVSFIANWPWGKPSEIGGCSIPCMLTGRGSELSYHIRASRRPLPGNRFHFQSFF</sequence>
<keyword evidence="2" id="KW-0496">Mitochondrion</keyword>
<dbReference type="EMBL" id="LUHQ01000021">
    <property type="protein sequence ID" value="OAO89143.1"/>
    <property type="molecule type" value="Genomic_DNA"/>
</dbReference>
<organism evidence="2 4">
    <name type="scientific">Arabidopsis thaliana</name>
    <name type="common">Mouse-ear cress</name>
    <dbReference type="NCBI Taxonomy" id="3702"/>
    <lineage>
        <taxon>Eukaryota</taxon>
        <taxon>Viridiplantae</taxon>
        <taxon>Streptophyta</taxon>
        <taxon>Embryophyta</taxon>
        <taxon>Tracheophyta</taxon>
        <taxon>Spermatophyta</taxon>
        <taxon>Magnoliopsida</taxon>
        <taxon>eudicotyledons</taxon>
        <taxon>Gunneridae</taxon>
        <taxon>Pentapetalae</taxon>
        <taxon>rosids</taxon>
        <taxon>malvids</taxon>
        <taxon>Brassicales</taxon>
        <taxon>Brassicaceae</taxon>
        <taxon>Camelineae</taxon>
        <taxon>Arabidopsis</taxon>
    </lineage>
</organism>
<evidence type="ECO:0000313" key="6">
    <source>
        <dbReference type="Proteomes" id="UP000434276"/>
    </source>
</evidence>
<evidence type="ECO:0000313" key="5">
    <source>
        <dbReference type="Proteomes" id="UP000426265"/>
    </source>
</evidence>
<dbReference type="EMBL" id="CACSHJ010000098">
    <property type="protein sequence ID" value="CAA0413884.1"/>
    <property type="molecule type" value="Genomic_DNA"/>
</dbReference>
<evidence type="ECO:0000313" key="1">
    <source>
        <dbReference type="EMBL" id="CAA0413884.1"/>
    </source>
</evidence>
<evidence type="ECO:0000313" key="3">
    <source>
        <dbReference type="EMBL" id="VYS71766.1"/>
    </source>
</evidence>
<dbReference type="RefSeq" id="NP_565346.2">
    <property type="nucleotide sequence ID" value="NM_126769.3"/>
</dbReference>
<dbReference type="KEGG" id="ath:AT2G07702"/>